<dbReference type="AlphaFoldDB" id="A0A251RY22"/>
<reference evidence="1 3" key="1">
    <citation type="journal article" date="2017" name="Nature">
        <title>The sunflower genome provides insights into oil metabolism, flowering and Asterid evolution.</title>
        <authorList>
            <person name="Badouin H."/>
            <person name="Gouzy J."/>
            <person name="Grassa C.J."/>
            <person name="Murat F."/>
            <person name="Staton S.E."/>
            <person name="Cottret L."/>
            <person name="Lelandais-Briere C."/>
            <person name="Owens G.L."/>
            <person name="Carrere S."/>
            <person name="Mayjonade B."/>
            <person name="Legrand L."/>
            <person name="Gill N."/>
            <person name="Kane N.C."/>
            <person name="Bowers J.E."/>
            <person name="Hubner S."/>
            <person name="Bellec A."/>
            <person name="Berard A."/>
            <person name="Berges H."/>
            <person name="Blanchet N."/>
            <person name="Boniface M.C."/>
            <person name="Brunel D."/>
            <person name="Catrice O."/>
            <person name="Chaidir N."/>
            <person name="Claudel C."/>
            <person name="Donnadieu C."/>
            <person name="Faraut T."/>
            <person name="Fievet G."/>
            <person name="Helmstetter N."/>
            <person name="King M."/>
            <person name="Knapp S.J."/>
            <person name="Lai Z."/>
            <person name="Le Paslier M.C."/>
            <person name="Lippi Y."/>
            <person name="Lorenzon L."/>
            <person name="Mandel J.R."/>
            <person name="Marage G."/>
            <person name="Marchand G."/>
            <person name="Marquand E."/>
            <person name="Bret-Mestries E."/>
            <person name="Morien E."/>
            <person name="Nambeesan S."/>
            <person name="Nguyen T."/>
            <person name="Pegot-Espagnet P."/>
            <person name="Pouilly N."/>
            <person name="Raftis F."/>
            <person name="Sallet E."/>
            <person name="Schiex T."/>
            <person name="Thomas J."/>
            <person name="Vandecasteele C."/>
            <person name="Vares D."/>
            <person name="Vear F."/>
            <person name="Vautrin S."/>
            <person name="Crespi M."/>
            <person name="Mangin B."/>
            <person name="Burke J.M."/>
            <person name="Salse J."/>
            <person name="Munos S."/>
            <person name="Vincourt P."/>
            <person name="Rieseberg L.H."/>
            <person name="Langlade N.B."/>
        </authorList>
    </citation>
    <scope>NUCLEOTIDE SEQUENCE [LARGE SCALE GENOMIC DNA]</scope>
    <source>
        <strain evidence="3">cv. SF193</strain>
        <tissue evidence="1">Leaves</tissue>
    </source>
</reference>
<gene>
    <name evidence="2" type="ORF">HannXRQ_Chr16g0507091</name>
    <name evidence="1" type="ORF">HanXRQr2_Chr16g0734631</name>
</gene>
<evidence type="ECO:0000313" key="3">
    <source>
        <dbReference type="Proteomes" id="UP000215914"/>
    </source>
</evidence>
<organism evidence="2 3">
    <name type="scientific">Helianthus annuus</name>
    <name type="common">Common sunflower</name>
    <dbReference type="NCBI Taxonomy" id="4232"/>
    <lineage>
        <taxon>Eukaryota</taxon>
        <taxon>Viridiplantae</taxon>
        <taxon>Streptophyta</taxon>
        <taxon>Embryophyta</taxon>
        <taxon>Tracheophyta</taxon>
        <taxon>Spermatophyta</taxon>
        <taxon>Magnoliopsida</taxon>
        <taxon>eudicotyledons</taxon>
        <taxon>Gunneridae</taxon>
        <taxon>Pentapetalae</taxon>
        <taxon>asterids</taxon>
        <taxon>campanulids</taxon>
        <taxon>Asterales</taxon>
        <taxon>Asteraceae</taxon>
        <taxon>Asteroideae</taxon>
        <taxon>Heliantheae alliance</taxon>
        <taxon>Heliantheae</taxon>
        <taxon>Helianthus</taxon>
    </lineage>
</organism>
<reference evidence="1" key="3">
    <citation type="submission" date="2020-06" db="EMBL/GenBank/DDBJ databases">
        <title>Helianthus annuus Genome sequencing and assembly Release 2.</title>
        <authorList>
            <person name="Gouzy J."/>
            <person name="Langlade N."/>
            <person name="Munos S."/>
        </authorList>
    </citation>
    <scope>NUCLEOTIDE SEQUENCE</scope>
    <source>
        <tissue evidence="1">Leaves</tissue>
    </source>
</reference>
<dbReference type="EMBL" id="MNCJ02000331">
    <property type="protein sequence ID" value="KAF5758888.1"/>
    <property type="molecule type" value="Genomic_DNA"/>
</dbReference>
<keyword evidence="3" id="KW-1185">Reference proteome</keyword>
<evidence type="ECO:0000313" key="1">
    <source>
        <dbReference type="EMBL" id="KAF5758888.1"/>
    </source>
</evidence>
<dbReference type="EMBL" id="CM007905">
    <property type="protein sequence ID" value="OTF91103.1"/>
    <property type="molecule type" value="Genomic_DNA"/>
</dbReference>
<dbReference type="Proteomes" id="UP000215914">
    <property type="component" value="Chromosome 16"/>
</dbReference>
<reference evidence="2" key="2">
    <citation type="submission" date="2017-02" db="EMBL/GenBank/DDBJ databases">
        <title>Sunflower complete genome.</title>
        <authorList>
            <person name="Langlade N."/>
            <person name="Munos S."/>
        </authorList>
    </citation>
    <scope>NUCLEOTIDE SEQUENCE [LARGE SCALE GENOMIC DNA]</scope>
    <source>
        <tissue evidence="2">Leaves</tissue>
    </source>
</reference>
<dbReference type="InParanoid" id="A0A251RY22"/>
<proteinExistence type="predicted"/>
<evidence type="ECO:0000313" key="2">
    <source>
        <dbReference type="EMBL" id="OTF91103.1"/>
    </source>
</evidence>
<protein>
    <submittedName>
        <fullName evidence="2">Uncharacterized protein</fullName>
    </submittedName>
</protein>
<sequence length="61" mass="6923">MSKISPDPTMVWSVKVVEASSNNPRRKCSGGDTRARRMKLCRSEFLATFKNGTKTFLRQSE</sequence>
<dbReference type="Gramene" id="mRNA:HanXRQr2_Chr16g0734631">
    <property type="protein sequence ID" value="mRNA:HanXRQr2_Chr16g0734631"/>
    <property type="gene ID" value="HanXRQr2_Chr16g0734631"/>
</dbReference>
<accession>A0A251RY22</accession>
<name>A0A251RY22_HELAN</name>